<name>A0A0L0F0Q6_9EUKA</name>
<dbReference type="AlphaFoldDB" id="A0A0L0F0Q6"/>
<feature type="region of interest" description="Disordered" evidence="1">
    <location>
        <begin position="14"/>
        <end position="50"/>
    </location>
</feature>
<sequence>MGDVFLHLLPHALFPHSHGGTAEDAHAHSHGEVNEDAHAHNDDGAHNHDH</sequence>
<proteinExistence type="predicted"/>
<gene>
    <name evidence="2" type="ORF">SARC_17239</name>
</gene>
<keyword evidence="3" id="KW-1185">Reference proteome</keyword>
<organism evidence="2 3">
    <name type="scientific">Sphaeroforma arctica JP610</name>
    <dbReference type="NCBI Taxonomy" id="667725"/>
    <lineage>
        <taxon>Eukaryota</taxon>
        <taxon>Ichthyosporea</taxon>
        <taxon>Ichthyophonida</taxon>
        <taxon>Sphaeroforma</taxon>
    </lineage>
</organism>
<feature type="compositionally biased region" description="Basic and acidic residues" evidence="1">
    <location>
        <begin position="21"/>
        <end position="50"/>
    </location>
</feature>
<accession>A0A0L0F0Q6</accession>
<evidence type="ECO:0000313" key="3">
    <source>
        <dbReference type="Proteomes" id="UP000054560"/>
    </source>
</evidence>
<evidence type="ECO:0000313" key="2">
    <source>
        <dbReference type="EMBL" id="KNC70236.1"/>
    </source>
</evidence>
<dbReference type="GeneID" id="25917743"/>
<dbReference type="Proteomes" id="UP000054560">
    <property type="component" value="Unassembled WGS sequence"/>
</dbReference>
<dbReference type="RefSeq" id="XP_014144138.1">
    <property type="nucleotide sequence ID" value="XM_014288663.1"/>
</dbReference>
<reference evidence="2 3" key="1">
    <citation type="submission" date="2011-02" db="EMBL/GenBank/DDBJ databases">
        <title>The Genome Sequence of Sphaeroforma arctica JP610.</title>
        <authorList>
            <consortium name="The Broad Institute Genome Sequencing Platform"/>
            <person name="Russ C."/>
            <person name="Cuomo C."/>
            <person name="Young S.K."/>
            <person name="Zeng Q."/>
            <person name="Gargeya S."/>
            <person name="Alvarado L."/>
            <person name="Berlin A."/>
            <person name="Chapman S.B."/>
            <person name="Chen Z."/>
            <person name="Freedman E."/>
            <person name="Gellesch M."/>
            <person name="Goldberg J."/>
            <person name="Griggs A."/>
            <person name="Gujja S."/>
            <person name="Heilman E."/>
            <person name="Heiman D."/>
            <person name="Howarth C."/>
            <person name="Mehta T."/>
            <person name="Neiman D."/>
            <person name="Pearson M."/>
            <person name="Roberts A."/>
            <person name="Saif S."/>
            <person name="Shea T."/>
            <person name="Shenoy N."/>
            <person name="Sisk P."/>
            <person name="Stolte C."/>
            <person name="Sykes S."/>
            <person name="White J."/>
            <person name="Yandava C."/>
            <person name="Burger G."/>
            <person name="Gray M.W."/>
            <person name="Holland P.W.H."/>
            <person name="King N."/>
            <person name="Lang F.B.F."/>
            <person name="Roger A.J."/>
            <person name="Ruiz-Trillo I."/>
            <person name="Haas B."/>
            <person name="Nusbaum C."/>
            <person name="Birren B."/>
        </authorList>
    </citation>
    <scope>NUCLEOTIDE SEQUENCE [LARGE SCALE GENOMIC DNA]</scope>
    <source>
        <strain evidence="2 3">JP610</strain>
    </source>
</reference>
<feature type="non-terminal residue" evidence="2">
    <location>
        <position position="50"/>
    </location>
</feature>
<dbReference type="STRING" id="667725.A0A0L0F0Q6"/>
<protein>
    <submittedName>
        <fullName evidence="2">Uncharacterized protein</fullName>
    </submittedName>
</protein>
<dbReference type="EMBL" id="KQ251734">
    <property type="protein sequence ID" value="KNC70236.1"/>
    <property type="molecule type" value="Genomic_DNA"/>
</dbReference>
<evidence type="ECO:0000256" key="1">
    <source>
        <dbReference type="SAM" id="MobiDB-lite"/>
    </source>
</evidence>